<dbReference type="EnsemblPlants" id="MELO3C031082.2.1">
    <property type="protein sequence ID" value="MELO3C031082.2.1"/>
    <property type="gene ID" value="MELO3C031082.2"/>
</dbReference>
<proteinExistence type="predicted"/>
<sequence length="165" mass="19413">MTKFLNLRATNHEIILCAKESNGMLLSLSQKFSIRKYTFIFPYYNSPSLCIAFSSQADWYFGDFNHKTHHSLYSIYQNPKWFDCCYFPYQFMIPPNQVYLQLPHLPSLQALPAKPKSNQDFTQFSYLRKKGSSKSRPDSVHNVVLIHLQVFVSNKAYLKGNQRRR</sequence>
<dbReference type="AlphaFoldDB" id="A0A9I9EAI9"/>
<reference evidence="1" key="1">
    <citation type="submission" date="2023-03" db="UniProtKB">
        <authorList>
            <consortium name="EnsemblPlants"/>
        </authorList>
    </citation>
    <scope>IDENTIFICATION</scope>
</reference>
<name>A0A9I9EAI9_CUCME</name>
<organism evidence="1">
    <name type="scientific">Cucumis melo</name>
    <name type="common">Muskmelon</name>
    <dbReference type="NCBI Taxonomy" id="3656"/>
    <lineage>
        <taxon>Eukaryota</taxon>
        <taxon>Viridiplantae</taxon>
        <taxon>Streptophyta</taxon>
        <taxon>Embryophyta</taxon>
        <taxon>Tracheophyta</taxon>
        <taxon>Spermatophyta</taxon>
        <taxon>Magnoliopsida</taxon>
        <taxon>eudicotyledons</taxon>
        <taxon>Gunneridae</taxon>
        <taxon>Pentapetalae</taxon>
        <taxon>rosids</taxon>
        <taxon>fabids</taxon>
        <taxon>Cucurbitales</taxon>
        <taxon>Cucurbitaceae</taxon>
        <taxon>Benincaseae</taxon>
        <taxon>Cucumis</taxon>
    </lineage>
</organism>
<evidence type="ECO:0000313" key="1">
    <source>
        <dbReference type="EnsemblPlants" id="MELO3C031082.2.1"/>
    </source>
</evidence>
<dbReference type="Gramene" id="MELO3C031082.2.1">
    <property type="protein sequence ID" value="MELO3C031082.2.1"/>
    <property type="gene ID" value="MELO3C031082.2"/>
</dbReference>
<accession>A0A9I9EAI9</accession>
<protein>
    <submittedName>
        <fullName evidence="1">Uncharacterized protein</fullName>
    </submittedName>
</protein>